<proteinExistence type="predicted"/>
<name>W6MA97_9GAMM</name>
<comment type="caution">
    <text evidence="1">The sequence shown here is derived from an EMBL/GenBank/DDBJ whole genome shotgun (WGS) entry which is preliminary data.</text>
</comment>
<sequence length="80" mass="9477">MENLHRSWERATEWGVRDDEIQVQPDLWGQWMVTWTWGRQGTTLGQTRRTPCHSYLGSVDISQYRSEGWNFCGTTWTEPS</sequence>
<keyword evidence="2" id="KW-1185">Reference proteome</keyword>
<dbReference type="Proteomes" id="UP000035760">
    <property type="component" value="Unassembled WGS sequence"/>
</dbReference>
<accession>W6MA97</accession>
<organism evidence="1 2">
    <name type="scientific">Candidatus Competibacter denitrificans Run_A_D11</name>
    <dbReference type="NCBI Taxonomy" id="1400863"/>
    <lineage>
        <taxon>Bacteria</taxon>
        <taxon>Pseudomonadati</taxon>
        <taxon>Pseudomonadota</taxon>
        <taxon>Gammaproteobacteria</taxon>
        <taxon>Candidatus Competibacteraceae</taxon>
        <taxon>Candidatus Competibacter</taxon>
    </lineage>
</organism>
<gene>
    <name evidence="1" type="ORF">BN873_p20032</name>
</gene>
<reference evidence="1" key="2">
    <citation type="submission" date="2014-03" db="EMBL/GenBank/DDBJ databases">
        <title>Candidatus Competibacter-lineage genomes retrieved from metagenomes reveal functional metabolic diversity.</title>
        <authorList>
            <person name="McIlroy S.J."/>
            <person name="Albertsen M."/>
            <person name="Andresen E.K."/>
            <person name="Saunders A.M."/>
            <person name="Kristiansen R."/>
            <person name="Stokholm-Bjerregaard M."/>
            <person name="Nielsen K.L."/>
            <person name="Nielsen P.H."/>
        </authorList>
    </citation>
    <scope>NUCLEOTIDE SEQUENCE</scope>
    <source>
        <strain evidence="1">Run_A_D11</strain>
    </source>
</reference>
<evidence type="ECO:0000313" key="2">
    <source>
        <dbReference type="Proteomes" id="UP000035760"/>
    </source>
</evidence>
<dbReference type="AlphaFoldDB" id="W6MA97"/>
<dbReference type="EMBL" id="CBTJ020000114">
    <property type="protein sequence ID" value="CDI04652.1"/>
    <property type="molecule type" value="Genomic_DNA"/>
</dbReference>
<protein>
    <submittedName>
        <fullName evidence="1">Uncharacterized protein</fullName>
    </submittedName>
</protein>
<evidence type="ECO:0000313" key="1">
    <source>
        <dbReference type="EMBL" id="CDI04652.1"/>
    </source>
</evidence>
<reference evidence="1" key="1">
    <citation type="submission" date="2013-07" db="EMBL/GenBank/DDBJ databases">
        <authorList>
            <person name="McIlroy S."/>
        </authorList>
    </citation>
    <scope>NUCLEOTIDE SEQUENCE [LARGE SCALE GENOMIC DNA]</scope>
    <source>
        <strain evidence="1">Run_A_D11</strain>
    </source>
</reference>